<dbReference type="SUPFAM" id="SSF48452">
    <property type="entry name" value="TPR-like"/>
    <property type="match status" value="1"/>
</dbReference>
<dbReference type="EMBL" id="BAAAZR010000009">
    <property type="protein sequence ID" value="GAA3815827.1"/>
    <property type="molecule type" value="Genomic_DNA"/>
</dbReference>
<reference evidence="5" key="1">
    <citation type="journal article" date="2019" name="Int. J. Syst. Evol. Microbiol.">
        <title>The Global Catalogue of Microorganisms (GCM) 10K type strain sequencing project: providing services to taxonomists for standard genome sequencing and annotation.</title>
        <authorList>
            <consortium name="The Broad Institute Genomics Platform"/>
            <consortium name="The Broad Institute Genome Sequencing Center for Infectious Disease"/>
            <person name="Wu L."/>
            <person name="Ma J."/>
        </authorList>
    </citation>
    <scope>NUCLEOTIDE SEQUENCE [LARGE SCALE GENOMIC DNA]</scope>
    <source>
        <strain evidence="5">JCM 16908</strain>
    </source>
</reference>
<dbReference type="PANTHER" id="PTHR35807:SF1">
    <property type="entry name" value="TRANSCRIPTIONAL REGULATOR REDD"/>
    <property type="match status" value="1"/>
</dbReference>
<dbReference type="RefSeq" id="WP_344942204.1">
    <property type="nucleotide sequence ID" value="NZ_BAAAZR010000009.1"/>
</dbReference>
<dbReference type="Pfam" id="PF03704">
    <property type="entry name" value="BTAD"/>
    <property type="match status" value="1"/>
</dbReference>
<evidence type="ECO:0000313" key="4">
    <source>
        <dbReference type="EMBL" id="GAA3815827.1"/>
    </source>
</evidence>
<dbReference type="SUPFAM" id="SSF46894">
    <property type="entry name" value="C-terminal effector domain of the bipartite response regulators"/>
    <property type="match status" value="1"/>
</dbReference>
<evidence type="ECO:0000313" key="5">
    <source>
        <dbReference type="Proteomes" id="UP001500888"/>
    </source>
</evidence>
<dbReference type="InterPro" id="IPR011990">
    <property type="entry name" value="TPR-like_helical_dom_sf"/>
</dbReference>
<comment type="caution">
    <text evidence="4">The sequence shown here is derived from an EMBL/GenBank/DDBJ whole genome shotgun (WGS) entry which is preliminary data.</text>
</comment>
<dbReference type="Gene3D" id="1.10.10.10">
    <property type="entry name" value="Winged helix-like DNA-binding domain superfamily/Winged helix DNA-binding domain"/>
    <property type="match status" value="1"/>
</dbReference>
<feature type="domain" description="Bacterial transcriptional activator" evidence="3">
    <location>
        <begin position="108"/>
        <end position="275"/>
    </location>
</feature>
<dbReference type="InterPro" id="IPR051677">
    <property type="entry name" value="AfsR-DnrI-RedD_regulator"/>
</dbReference>
<dbReference type="Gene3D" id="1.25.40.10">
    <property type="entry name" value="Tetratricopeptide repeat domain"/>
    <property type="match status" value="1"/>
</dbReference>
<sequence length="290" mass="30135">MTVVSDECTSGVLIRLAGTFAVERDGVPCPRALIGGRARTLLQLLTVERCHAVPAAHIVDVLWDGNPPKRPADNIATLVSRLRRTLGPAAVTGGRRGYRLGEVPAVTVDLDEAAALVAEAEHRLAVDAASLANGSTAPAEHEGAPAGKEAALAGVAAARALALLGCGTVLGEEADAQWVTSAQGEAEDLLRRARHAAAAAGLRTGRPADGRRTVEAAVAADPFDEAAYRLLMRAHAASGEPARALLVYKRLRDTLAAELGTDPAVETRDLHLAILRATGRPLATGDRPPR</sequence>
<evidence type="ECO:0000256" key="2">
    <source>
        <dbReference type="ARBA" id="ARBA00023163"/>
    </source>
</evidence>
<name>A0ABP7IDP4_9ACTN</name>
<dbReference type="Proteomes" id="UP001500888">
    <property type="component" value="Unassembled WGS sequence"/>
</dbReference>
<dbReference type="SMART" id="SM01043">
    <property type="entry name" value="BTAD"/>
    <property type="match status" value="1"/>
</dbReference>
<dbReference type="PANTHER" id="PTHR35807">
    <property type="entry name" value="TRANSCRIPTIONAL REGULATOR REDD-RELATED"/>
    <property type="match status" value="1"/>
</dbReference>
<dbReference type="InterPro" id="IPR016032">
    <property type="entry name" value="Sig_transdc_resp-reg_C-effctor"/>
</dbReference>
<keyword evidence="2" id="KW-0804">Transcription</keyword>
<gene>
    <name evidence="4" type="ORF">GCM10022226_40730</name>
</gene>
<keyword evidence="5" id="KW-1185">Reference proteome</keyword>
<keyword evidence="1" id="KW-0805">Transcription regulation</keyword>
<dbReference type="InterPro" id="IPR005158">
    <property type="entry name" value="BTAD"/>
</dbReference>
<organism evidence="4 5">
    <name type="scientific">Sphaerisporangium flaviroseum</name>
    <dbReference type="NCBI Taxonomy" id="509199"/>
    <lineage>
        <taxon>Bacteria</taxon>
        <taxon>Bacillati</taxon>
        <taxon>Actinomycetota</taxon>
        <taxon>Actinomycetes</taxon>
        <taxon>Streptosporangiales</taxon>
        <taxon>Streptosporangiaceae</taxon>
        <taxon>Sphaerisporangium</taxon>
    </lineage>
</organism>
<evidence type="ECO:0000259" key="3">
    <source>
        <dbReference type="SMART" id="SM01043"/>
    </source>
</evidence>
<evidence type="ECO:0000256" key="1">
    <source>
        <dbReference type="ARBA" id="ARBA00023015"/>
    </source>
</evidence>
<dbReference type="InterPro" id="IPR036388">
    <property type="entry name" value="WH-like_DNA-bd_sf"/>
</dbReference>
<proteinExistence type="predicted"/>
<protein>
    <recommendedName>
        <fullName evidence="3">Bacterial transcriptional activator domain-containing protein</fullName>
    </recommendedName>
</protein>
<accession>A0ABP7IDP4</accession>